<dbReference type="InterPro" id="IPR023095">
    <property type="entry name" value="Ade_MeTrfase_dom_2"/>
</dbReference>
<evidence type="ECO:0000256" key="3">
    <source>
        <dbReference type="ARBA" id="ARBA00022603"/>
    </source>
</evidence>
<dbReference type="GO" id="GO:0032259">
    <property type="term" value="P:methylation"/>
    <property type="evidence" value="ECO:0007669"/>
    <property type="project" value="UniProtKB-KW"/>
</dbReference>
<evidence type="ECO:0000256" key="4">
    <source>
        <dbReference type="ARBA" id="ARBA00022679"/>
    </source>
</evidence>
<evidence type="ECO:0000313" key="8">
    <source>
        <dbReference type="Proteomes" id="UP000185318"/>
    </source>
</evidence>
<comment type="catalytic activity">
    <reaction evidence="6">
        <text>a 2'-deoxyadenosine in DNA + S-adenosyl-L-methionine = an N(6)-methyl-2'-deoxyadenosine in DNA + S-adenosyl-L-homocysteine + H(+)</text>
        <dbReference type="Rhea" id="RHEA:15197"/>
        <dbReference type="Rhea" id="RHEA-COMP:12418"/>
        <dbReference type="Rhea" id="RHEA-COMP:12419"/>
        <dbReference type="ChEBI" id="CHEBI:15378"/>
        <dbReference type="ChEBI" id="CHEBI:57856"/>
        <dbReference type="ChEBI" id="CHEBI:59789"/>
        <dbReference type="ChEBI" id="CHEBI:90615"/>
        <dbReference type="ChEBI" id="CHEBI:90616"/>
        <dbReference type="EC" id="2.1.1.72"/>
    </reaction>
</comment>
<dbReference type="GO" id="GO:0009007">
    <property type="term" value="F:site-specific DNA-methyltransferase (adenine-specific) activity"/>
    <property type="evidence" value="ECO:0007669"/>
    <property type="project" value="UniProtKB-EC"/>
</dbReference>
<dbReference type="SUPFAM" id="SSF53335">
    <property type="entry name" value="S-adenosyl-L-methionine-dependent methyltransferases"/>
    <property type="match status" value="1"/>
</dbReference>
<dbReference type="Pfam" id="PF02086">
    <property type="entry name" value="MethyltransfD12"/>
    <property type="match status" value="1"/>
</dbReference>
<evidence type="ECO:0000313" key="7">
    <source>
        <dbReference type="EMBL" id="AIX16709.1"/>
    </source>
</evidence>
<dbReference type="Gene3D" id="3.40.50.150">
    <property type="entry name" value="Vaccinia Virus protein VP39"/>
    <property type="match status" value="1"/>
</dbReference>
<name>A0A0E3EVW8_9CAUD</name>
<dbReference type="InterPro" id="IPR012327">
    <property type="entry name" value="MeTrfase_D12"/>
</dbReference>
<dbReference type="GO" id="GO:0009307">
    <property type="term" value="P:DNA restriction-modification system"/>
    <property type="evidence" value="ECO:0007669"/>
    <property type="project" value="InterPro"/>
</dbReference>
<dbReference type="Proteomes" id="UP000185318">
    <property type="component" value="Segment"/>
</dbReference>
<dbReference type="InterPro" id="IPR029063">
    <property type="entry name" value="SAM-dependent_MTases_sf"/>
</dbReference>
<evidence type="ECO:0000256" key="6">
    <source>
        <dbReference type="ARBA" id="ARBA00047942"/>
    </source>
</evidence>
<dbReference type="PRINTS" id="PR00505">
    <property type="entry name" value="D12N6MTFRASE"/>
</dbReference>
<evidence type="ECO:0000256" key="1">
    <source>
        <dbReference type="ARBA" id="ARBA00006594"/>
    </source>
</evidence>
<dbReference type="Gene3D" id="1.10.1020.10">
    <property type="entry name" value="Adenine-specific Methyltransferase, Domain 2"/>
    <property type="match status" value="1"/>
</dbReference>
<keyword evidence="5" id="KW-0949">S-adenosyl-L-methionine</keyword>
<dbReference type="PANTHER" id="PTHR30481">
    <property type="entry name" value="DNA ADENINE METHYLASE"/>
    <property type="match status" value="1"/>
</dbReference>
<dbReference type="GO" id="GO:0043565">
    <property type="term" value="F:sequence-specific DNA binding"/>
    <property type="evidence" value="ECO:0007669"/>
    <property type="project" value="TreeGrafter"/>
</dbReference>
<comment type="similarity">
    <text evidence="1">Belongs to the N(4)/N(6)-methyltransferase family.</text>
</comment>
<keyword evidence="4" id="KW-0808">Transferase</keyword>
<reference evidence="7 8" key="1">
    <citation type="submission" date="2013-12" db="EMBL/GenBank/DDBJ databases">
        <title>Ecological redundancy of diverse viral populations within a natural community.</title>
        <authorList>
            <person name="Gregory A.C."/>
            <person name="LaButti K."/>
            <person name="Copeland A."/>
            <person name="Woyke T."/>
            <person name="Sullivan M.B."/>
        </authorList>
    </citation>
    <scope>NUCLEOTIDE SEQUENCE [LARGE SCALE GENOMIC DNA]</scope>
    <source>
        <strain evidence="7">Syn7803C58</strain>
    </source>
</reference>
<gene>
    <name evidence="7" type="ORF">Syn7803C58_184</name>
</gene>
<keyword evidence="3 7" id="KW-0489">Methyltransferase</keyword>
<organism evidence="7 8">
    <name type="scientific">Synechococcus phage ACG-2014f</name>
    <dbReference type="NCBI Taxonomy" id="1493511"/>
    <lineage>
        <taxon>Viruses</taxon>
        <taxon>Duplodnaviria</taxon>
        <taxon>Heunggongvirae</taxon>
        <taxon>Uroviricota</taxon>
        <taxon>Caudoviricetes</taxon>
        <taxon>Pantevenvirales</taxon>
        <taxon>Kyanoviridae</taxon>
        <taxon>Atlauavirus</taxon>
        <taxon>Atlauavirus tusconc8</taxon>
    </lineage>
</organism>
<dbReference type="PANTHER" id="PTHR30481:SF3">
    <property type="entry name" value="DNA ADENINE METHYLASE"/>
    <property type="match status" value="1"/>
</dbReference>
<proteinExistence type="inferred from homology"/>
<protein>
    <recommendedName>
        <fullName evidence="2">site-specific DNA-methyltransferase (adenine-specific)</fullName>
        <ecNumber evidence="2">2.1.1.72</ecNumber>
    </recommendedName>
</protein>
<dbReference type="EMBL" id="KJ019037">
    <property type="protein sequence ID" value="AIX16709.1"/>
    <property type="molecule type" value="Genomic_DNA"/>
</dbReference>
<evidence type="ECO:0000256" key="5">
    <source>
        <dbReference type="ARBA" id="ARBA00022691"/>
    </source>
</evidence>
<accession>A0A0E3EVW8</accession>
<dbReference type="GO" id="GO:0006298">
    <property type="term" value="P:mismatch repair"/>
    <property type="evidence" value="ECO:0007669"/>
    <property type="project" value="TreeGrafter"/>
</dbReference>
<evidence type="ECO:0000256" key="2">
    <source>
        <dbReference type="ARBA" id="ARBA00011900"/>
    </source>
</evidence>
<dbReference type="GO" id="GO:1904047">
    <property type="term" value="F:S-adenosyl-L-methionine binding"/>
    <property type="evidence" value="ECO:0007669"/>
    <property type="project" value="TreeGrafter"/>
</dbReference>
<sequence length="293" mass="34496">MVKPLFKWTGGKGRLFQKYQDLNFFPEADRFDTFVDLFFGAGSVTLWVAEKYPDKKLIINDKNTELMGLYTQIRDNWGEFSEHYKRVYNVFLDTPIEKRKALYNCYKKRYAWNYKWLSEAEIAANLLVMMKINFNGIWLAYKMYGRRYSTAPGKIDYKESIFGMENVEQFRQVLLRATLYNRSFEDVPIPDNSWVFADPPYRDTRDMYSDTFTDELQSKLAKFIVSTNGLYCESNKETGDGFWGEHFPMENIHFTDHKYTCGYGGSINPVTEVLIKNYGNNIPQPTTLDSFFN</sequence>
<dbReference type="EC" id="2.1.1.72" evidence="2"/>